<protein>
    <recommendedName>
        <fullName evidence="4 6">Molybdenum cofactor biosynthesis protein B</fullName>
    </recommendedName>
</protein>
<evidence type="ECO:0000313" key="9">
    <source>
        <dbReference type="Proteomes" id="UP001152302"/>
    </source>
</evidence>
<comment type="caution">
    <text evidence="8">The sequence shown here is derived from an EMBL/GenBank/DDBJ whole genome shotgun (WGS) entry which is preliminary data.</text>
</comment>
<evidence type="ECO:0000259" key="7">
    <source>
        <dbReference type="SMART" id="SM00852"/>
    </source>
</evidence>
<evidence type="ECO:0000256" key="6">
    <source>
        <dbReference type="PIRNR" id="PIRNR006443"/>
    </source>
</evidence>
<dbReference type="GO" id="GO:0005829">
    <property type="term" value="C:cytosol"/>
    <property type="evidence" value="ECO:0007669"/>
    <property type="project" value="TreeGrafter"/>
</dbReference>
<dbReference type="SUPFAM" id="SSF53218">
    <property type="entry name" value="Molybdenum cofactor biosynthesis proteins"/>
    <property type="match status" value="1"/>
</dbReference>
<organism evidence="8 9">
    <name type="scientific">Staphylococcus equorum</name>
    <dbReference type="NCBI Taxonomy" id="246432"/>
    <lineage>
        <taxon>Bacteria</taxon>
        <taxon>Bacillati</taxon>
        <taxon>Bacillota</taxon>
        <taxon>Bacilli</taxon>
        <taxon>Bacillales</taxon>
        <taxon>Staphylococcaceae</taxon>
        <taxon>Staphylococcus</taxon>
    </lineage>
</organism>
<dbReference type="NCBIfam" id="TIGR00177">
    <property type="entry name" value="molyb_syn"/>
    <property type="match status" value="1"/>
</dbReference>
<gene>
    <name evidence="8" type="ORF">M4L21_10965</name>
</gene>
<dbReference type="InterPro" id="IPR036425">
    <property type="entry name" value="MoaB/Mog-like_dom_sf"/>
</dbReference>
<accession>A0A9X4LC13</accession>
<dbReference type="CDD" id="cd00886">
    <property type="entry name" value="MogA_MoaB"/>
    <property type="match status" value="1"/>
</dbReference>
<dbReference type="GO" id="GO:0006777">
    <property type="term" value="P:Mo-molybdopterin cofactor biosynthetic process"/>
    <property type="evidence" value="ECO:0007669"/>
    <property type="project" value="UniProtKB-UniRule"/>
</dbReference>
<evidence type="ECO:0000256" key="2">
    <source>
        <dbReference type="ARBA" id="ARBA00005046"/>
    </source>
</evidence>
<evidence type="ECO:0000256" key="1">
    <source>
        <dbReference type="ARBA" id="ARBA00003487"/>
    </source>
</evidence>
<dbReference type="Gene3D" id="3.40.980.10">
    <property type="entry name" value="MoaB/Mog-like domain"/>
    <property type="match status" value="1"/>
</dbReference>
<reference evidence="8" key="1">
    <citation type="submission" date="2022-05" db="EMBL/GenBank/DDBJ databases">
        <title>Comparative genomics of Staphylococcus equorum isolates.</title>
        <authorList>
            <person name="Luelf R.H."/>
        </authorList>
    </citation>
    <scope>NUCLEOTIDE SEQUENCE</scope>
    <source>
        <strain evidence="8">TMW 2.2343</strain>
    </source>
</reference>
<evidence type="ECO:0000256" key="5">
    <source>
        <dbReference type="ARBA" id="ARBA00023150"/>
    </source>
</evidence>
<dbReference type="PANTHER" id="PTHR43232:SF2">
    <property type="entry name" value="MOLYBDENUM COFACTOR BIOSYNTHESIS PROTEIN B"/>
    <property type="match status" value="1"/>
</dbReference>
<evidence type="ECO:0000256" key="3">
    <source>
        <dbReference type="ARBA" id="ARBA00006112"/>
    </source>
</evidence>
<dbReference type="EMBL" id="JAMBPX010000007">
    <property type="protein sequence ID" value="MDG0859847.1"/>
    <property type="molecule type" value="Genomic_DNA"/>
</dbReference>
<dbReference type="InterPro" id="IPR012245">
    <property type="entry name" value="MoaB"/>
</dbReference>
<dbReference type="AlphaFoldDB" id="A0A9X4LC13"/>
<comment type="pathway">
    <text evidence="2 6">Cofactor biosynthesis; molybdopterin biosynthesis.</text>
</comment>
<dbReference type="Proteomes" id="UP001152302">
    <property type="component" value="Unassembled WGS sequence"/>
</dbReference>
<dbReference type="InterPro" id="IPR008284">
    <property type="entry name" value="MoCF_biosynth_CS"/>
</dbReference>
<sequence length="166" mass="18387">MHTNVKLDQDIRCAVLTVSDTRDYKTDKGGKLVIELLSELNVSIDKTHYKIVQDEQEAIKMQVEQWLSEEIDVIVTTGGTGIAQRDVTIEAVSSFFTKEIEGFGELFRYLSYTEDVGTRALLSRAVAGTVGDKLIFSVPGSTGAVKLALDKLIKPELNHLVKEITK</sequence>
<dbReference type="PANTHER" id="PTHR43232">
    <property type="entry name" value="MOLYBDENUM COFACTOR BIOSYNTHESIS PROTEIN B"/>
    <property type="match status" value="1"/>
</dbReference>
<feature type="domain" description="MoaB/Mog" evidence="7">
    <location>
        <begin position="14"/>
        <end position="160"/>
    </location>
</feature>
<dbReference type="RefSeq" id="WP_277581739.1">
    <property type="nucleotide sequence ID" value="NZ_JAMBPV010000006.1"/>
</dbReference>
<comment type="similarity">
    <text evidence="3 6">Belongs to the MoaB/Mog family.</text>
</comment>
<dbReference type="Pfam" id="PF00994">
    <property type="entry name" value="MoCF_biosynth"/>
    <property type="match status" value="1"/>
</dbReference>
<evidence type="ECO:0000256" key="4">
    <source>
        <dbReference type="ARBA" id="ARBA00015262"/>
    </source>
</evidence>
<dbReference type="PROSITE" id="PS01078">
    <property type="entry name" value="MOCF_BIOSYNTHESIS_1"/>
    <property type="match status" value="1"/>
</dbReference>
<dbReference type="InterPro" id="IPR001453">
    <property type="entry name" value="MoaB/Mog_dom"/>
</dbReference>
<proteinExistence type="inferred from homology"/>
<keyword evidence="5 6" id="KW-0501">Molybdenum cofactor biosynthesis</keyword>
<dbReference type="SMART" id="SM00852">
    <property type="entry name" value="MoCF_biosynth"/>
    <property type="match status" value="1"/>
</dbReference>
<evidence type="ECO:0000313" key="8">
    <source>
        <dbReference type="EMBL" id="MDG0859847.1"/>
    </source>
</evidence>
<comment type="function">
    <text evidence="1 6">May be involved in the biosynthesis of molybdopterin.</text>
</comment>
<name>A0A9X4LC13_9STAP</name>
<dbReference type="PIRSF" id="PIRSF006443">
    <property type="entry name" value="MoaB"/>
    <property type="match status" value="1"/>
</dbReference>
<dbReference type="FunFam" id="3.40.980.10:FF:000006">
    <property type="entry name" value="Molybdenum cofactor biosynthesis protein B"/>
    <property type="match status" value="1"/>
</dbReference>